<evidence type="ECO:0008006" key="5">
    <source>
        <dbReference type="Google" id="ProtNLM"/>
    </source>
</evidence>
<evidence type="ECO:0000256" key="2">
    <source>
        <dbReference type="SAM" id="MobiDB-lite"/>
    </source>
</evidence>
<evidence type="ECO:0000313" key="4">
    <source>
        <dbReference type="Proteomes" id="UP001476798"/>
    </source>
</evidence>
<dbReference type="Pfam" id="PF00167">
    <property type="entry name" value="FGF"/>
    <property type="match status" value="1"/>
</dbReference>
<keyword evidence="4" id="KW-1185">Reference proteome</keyword>
<feature type="region of interest" description="Disordered" evidence="2">
    <location>
        <begin position="183"/>
        <end position="222"/>
    </location>
</feature>
<organism evidence="3 4">
    <name type="scientific">Goodea atripinnis</name>
    <dbReference type="NCBI Taxonomy" id="208336"/>
    <lineage>
        <taxon>Eukaryota</taxon>
        <taxon>Metazoa</taxon>
        <taxon>Chordata</taxon>
        <taxon>Craniata</taxon>
        <taxon>Vertebrata</taxon>
        <taxon>Euteleostomi</taxon>
        <taxon>Actinopterygii</taxon>
        <taxon>Neopterygii</taxon>
        <taxon>Teleostei</taxon>
        <taxon>Neoteleostei</taxon>
        <taxon>Acanthomorphata</taxon>
        <taxon>Ovalentaria</taxon>
        <taxon>Atherinomorphae</taxon>
        <taxon>Cyprinodontiformes</taxon>
        <taxon>Goodeidae</taxon>
        <taxon>Goodea</taxon>
    </lineage>
</organism>
<accession>A0ABV0NVM9</accession>
<name>A0ABV0NVM9_9TELE</name>
<dbReference type="EMBL" id="JAHRIO010051538">
    <property type="protein sequence ID" value="MEQ2175487.1"/>
    <property type="molecule type" value="Genomic_DNA"/>
</dbReference>
<dbReference type="Gene3D" id="2.80.10.50">
    <property type="match status" value="1"/>
</dbReference>
<reference evidence="3 4" key="1">
    <citation type="submission" date="2021-06" db="EMBL/GenBank/DDBJ databases">
        <authorList>
            <person name="Palmer J.M."/>
        </authorList>
    </citation>
    <scope>NUCLEOTIDE SEQUENCE [LARGE SCALE GENOMIC DNA]</scope>
    <source>
        <strain evidence="3 4">GA_2019</strain>
        <tissue evidence="3">Muscle</tissue>
    </source>
</reference>
<dbReference type="SMART" id="SM00442">
    <property type="entry name" value="FGF"/>
    <property type="match status" value="1"/>
</dbReference>
<evidence type="ECO:0000313" key="3">
    <source>
        <dbReference type="EMBL" id="MEQ2175487.1"/>
    </source>
</evidence>
<dbReference type="SUPFAM" id="SSF50353">
    <property type="entry name" value="Cytokine"/>
    <property type="match status" value="1"/>
</dbReference>
<dbReference type="Proteomes" id="UP001476798">
    <property type="component" value="Unassembled WGS sequence"/>
</dbReference>
<comment type="similarity">
    <text evidence="1">Belongs to the heparin-binding growth factors family.</text>
</comment>
<comment type="caution">
    <text evidence="3">The sequence shown here is derived from an EMBL/GenBank/DDBJ whole genome shotgun (WGS) entry which is preliminary data.</text>
</comment>
<sequence length="222" mass="23980">LKDWKAEWGCYSPSSLTVEIIEAERQRIINGTTVVGWSEAADLSSSSPDPACTERTTDAPALIFAGAVTDLLDYGYHFVGSSGLAADLLTEGPLLCSADLLTGGPLLCSTGRPGYCLFAELFTPECKFKESVFENYYVIYSSMLYRQKESGRAWFLGLNKEGQIMKGNRVKKTKPAAHFLPKPIEGEAVPKLTGGPPSKSTTCEPVVMNGGKPVSKPSKEET</sequence>
<protein>
    <recommendedName>
        <fullName evidence="5">FGF</fullName>
    </recommendedName>
</protein>
<evidence type="ECO:0000256" key="1">
    <source>
        <dbReference type="ARBA" id="ARBA00007936"/>
    </source>
</evidence>
<gene>
    <name evidence="3" type="ORF">GOODEAATRI_018403</name>
</gene>
<feature type="non-terminal residue" evidence="3">
    <location>
        <position position="1"/>
    </location>
</feature>
<proteinExistence type="inferred from homology"/>
<dbReference type="PANTHER" id="PTHR11486">
    <property type="entry name" value="FIBROBLAST GROWTH FACTOR"/>
    <property type="match status" value="1"/>
</dbReference>
<dbReference type="InterPro" id="IPR002209">
    <property type="entry name" value="Fibroblast_GF_fam"/>
</dbReference>
<dbReference type="InterPro" id="IPR008996">
    <property type="entry name" value="IL1/FGF"/>
</dbReference>